<dbReference type="EMBL" id="JAUEPR010000015">
    <property type="protein sequence ID" value="KAK0477880.1"/>
    <property type="molecule type" value="Genomic_DNA"/>
</dbReference>
<feature type="domain" description="DNA2/NAM7 helicase helicase" evidence="1">
    <location>
        <begin position="23"/>
        <end position="77"/>
    </location>
</feature>
<dbReference type="Pfam" id="PF13086">
    <property type="entry name" value="AAA_11"/>
    <property type="match status" value="1"/>
</dbReference>
<organism evidence="2 3">
    <name type="scientific">Armillaria novae-zelandiae</name>
    <dbReference type="NCBI Taxonomy" id="153914"/>
    <lineage>
        <taxon>Eukaryota</taxon>
        <taxon>Fungi</taxon>
        <taxon>Dikarya</taxon>
        <taxon>Basidiomycota</taxon>
        <taxon>Agaricomycotina</taxon>
        <taxon>Agaricomycetes</taxon>
        <taxon>Agaricomycetidae</taxon>
        <taxon>Agaricales</taxon>
        <taxon>Marasmiineae</taxon>
        <taxon>Physalacriaceae</taxon>
        <taxon>Armillaria</taxon>
    </lineage>
</organism>
<evidence type="ECO:0000313" key="3">
    <source>
        <dbReference type="Proteomes" id="UP001175227"/>
    </source>
</evidence>
<dbReference type="Gene3D" id="3.40.50.300">
    <property type="entry name" value="P-loop containing nucleotide triphosphate hydrolases"/>
    <property type="match status" value="1"/>
</dbReference>
<dbReference type="InterPro" id="IPR041677">
    <property type="entry name" value="DNA2/NAM7_AAA_11"/>
</dbReference>
<accession>A0AA39P5C3</accession>
<dbReference type="AlphaFoldDB" id="A0AA39P5C3"/>
<dbReference type="Proteomes" id="UP001175227">
    <property type="component" value="Unassembled WGS sequence"/>
</dbReference>
<sequence>MSKPCLHDVPRRAIRVSIIAPKSGAALAILRKSDFDATLVDEASQITGPCALLLLVKRTQRAILVCDHVRLRPTVKKLGGSLGSHRDTLPVVWASMSEHLYTNHLHSLLYRGGHGRSFQE</sequence>
<reference evidence="2" key="1">
    <citation type="submission" date="2023-06" db="EMBL/GenBank/DDBJ databases">
        <authorList>
            <consortium name="Lawrence Berkeley National Laboratory"/>
            <person name="Ahrendt S."/>
            <person name="Sahu N."/>
            <person name="Indic B."/>
            <person name="Wong-Bajracharya J."/>
            <person name="Merenyi Z."/>
            <person name="Ke H.-M."/>
            <person name="Monk M."/>
            <person name="Kocsube S."/>
            <person name="Drula E."/>
            <person name="Lipzen A."/>
            <person name="Balint B."/>
            <person name="Henrissat B."/>
            <person name="Andreopoulos B."/>
            <person name="Martin F.M."/>
            <person name="Harder C.B."/>
            <person name="Rigling D."/>
            <person name="Ford K.L."/>
            <person name="Foster G.D."/>
            <person name="Pangilinan J."/>
            <person name="Papanicolaou A."/>
            <person name="Barry K."/>
            <person name="LaButti K."/>
            <person name="Viragh M."/>
            <person name="Koriabine M."/>
            <person name="Yan M."/>
            <person name="Riley R."/>
            <person name="Champramary S."/>
            <person name="Plett K.L."/>
            <person name="Tsai I.J."/>
            <person name="Slot J."/>
            <person name="Sipos G."/>
            <person name="Plett J."/>
            <person name="Nagy L.G."/>
            <person name="Grigoriev I.V."/>
        </authorList>
    </citation>
    <scope>NUCLEOTIDE SEQUENCE</scope>
    <source>
        <strain evidence="2">ICMP 16352</strain>
    </source>
</reference>
<dbReference type="GO" id="GO:0004386">
    <property type="term" value="F:helicase activity"/>
    <property type="evidence" value="ECO:0007669"/>
    <property type="project" value="InterPro"/>
</dbReference>
<comment type="caution">
    <text evidence="2">The sequence shown here is derived from an EMBL/GenBank/DDBJ whole genome shotgun (WGS) entry which is preliminary data.</text>
</comment>
<proteinExistence type="predicted"/>
<protein>
    <recommendedName>
        <fullName evidence="1">DNA2/NAM7 helicase helicase domain-containing protein</fullName>
    </recommendedName>
</protein>
<evidence type="ECO:0000259" key="1">
    <source>
        <dbReference type="Pfam" id="PF13086"/>
    </source>
</evidence>
<name>A0AA39P5C3_9AGAR</name>
<dbReference type="InterPro" id="IPR027417">
    <property type="entry name" value="P-loop_NTPase"/>
</dbReference>
<gene>
    <name evidence="2" type="ORF">IW261DRAFT_253461</name>
</gene>
<evidence type="ECO:0000313" key="2">
    <source>
        <dbReference type="EMBL" id="KAK0477880.1"/>
    </source>
</evidence>
<keyword evidence="3" id="KW-1185">Reference proteome</keyword>